<dbReference type="EMBL" id="CYTW01000002">
    <property type="protein sequence ID" value="CUK02546.1"/>
    <property type="molecule type" value="Genomic_DNA"/>
</dbReference>
<protein>
    <submittedName>
        <fullName evidence="2">Uncharacterized protein</fullName>
    </submittedName>
</protein>
<dbReference type="AlphaFoldDB" id="A0A0P1IB18"/>
<feature type="chain" id="PRO_5006065064" evidence="1">
    <location>
        <begin position="27"/>
        <end position="187"/>
    </location>
</feature>
<accession>A0A0P1IB18</accession>
<organism evidence="2 3">
    <name type="scientific">Shimia thalassica</name>
    <dbReference type="NCBI Taxonomy" id="1715693"/>
    <lineage>
        <taxon>Bacteria</taxon>
        <taxon>Pseudomonadati</taxon>
        <taxon>Pseudomonadota</taxon>
        <taxon>Alphaproteobacteria</taxon>
        <taxon>Rhodobacterales</taxon>
        <taxon>Roseobacteraceae</taxon>
    </lineage>
</organism>
<proteinExistence type="predicted"/>
<evidence type="ECO:0000313" key="3">
    <source>
        <dbReference type="Proteomes" id="UP000051870"/>
    </source>
</evidence>
<gene>
    <name evidence="2" type="ORF">PH7735_02608</name>
</gene>
<name>A0A0P1IB18_9RHOB</name>
<dbReference type="GeneID" id="83881620"/>
<evidence type="ECO:0000313" key="2">
    <source>
        <dbReference type="EMBL" id="CUK02546.1"/>
    </source>
</evidence>
<sequence length="187" mass="20284">MTVLRSITRLACAAGLTLAAALPAMADVPITYKDKGRALFQLDVPDFWNVRVGGERNLTAPGEDVTRNVPRLVGLTPEGANDVFVGFIVPRHLSTFEQGLAYMAEIGPHLVKDAQVASREERRIAGYPAMRLAGTGRRNGKNVQFTAVLIDMPGNRMAFSVAVLEAGFEPAVLDDINAIYDSFRAVR</sequence>
<dbReference type="Gene3D" id="3.40.1000.10">
    <property type="entry name" value="Mog1/PsbP, alpha/beta/alpha sandwich"/>
    <property type="match status" value="1"/>
</dbReference>
<dbReference type="STRING" id="1715693.PH7735_02608"/>
<keyword evidence="3" id="KW-1185">Reference proteome</keyword>
<feature type="signal peptide" evidence="1">
    <location>
        <begin position="1"/>
        <end position="26"/>
    </location>
</feature>
<reference evidence="3" key="1">
    <citation type="submission" date="2015-09" db="EMBL/GenBank/DDBJ databases">
        <authorList>
            <person name="Rodrigo-Torres Lidia"/>
            <person name="Arahal R.David."/>
        </authorList>
    </citation>
    <scope>NUCLEOTIDE SEQUENCE [LARGE SCALE GENOMIC DNA]</scope>
    <source>
        <strain evidence="3">CECT 7735</strain>
    </source>
</reference>
<dbReference type="RefSeq" id="WP_058311759.1">
    <property type="nucleotide sequence ID" value="NZ_CYTW01000002.1"/>
</dbReference>
<evidence type="ECO:0000256" key="1">
    <source>
        <dbReference type="SAM" id="SignalP"/>
    </source>
</evidence>
<dbReference type="Proteomes" id="UP000051870">
    <property type="component" value="Unassembled WGS sequence"/>
</dbReference>
<keyword evidence="1" id="KW-0732">Signal</keyword>